<proteinExistence type="inferred from homology"/>
<dbReference type="GO" id="GO:0055085">
    <property type="term" value="P:transmembrane transport"/>
    <property type="evidence" value="ECO:0007669"/>
    <property type="project" value="InterPro"/>
</dbReference>
<feature type="domain" description="ABC transmembrane type-1" evidence="6">
    <location>
        <begin position="323"/>
        <end position="517"/>
    </location>
</feature>
<dbReference type="PROSITE" id="PS50928">
    <property type="entry name" value="ABC_TM1"/>
    <property type="match status" value="2"/>
</dbReference>
<keyword evidence="8" id="KW-1185">Reference proteome</keyword>
<accession>A0A6A9QJR6</accession>
<dbReference type="Gene3D" id="1.10.3720.10">
    <property type="entry name" value="MetI-like"/>
    <property type="match status" value="2"/>
</dbReference>
<evidence type="ECO:0000259" key="6">
    <source>
        <dbReference type="PROSITE" id="PS50928"/>
    </source>
</evidence>
<feature type="transmembrane region" description="Helical" evidence="5">
    <location>
        <begin position="323"/>
        <end position="345"/>
    </location>
</feature>
<feature type="transmembrane region" description="Helical" evidence="5">
    <location>
        <begin position="49"/>
        <end position="71"/>
    </location>
</feature>
<evidence type="ECO:0000256" key="5">
    <source>
        <dbReference type="RuleBase" id="RU363032"/>
    </source>
</evidence>
<dbReference type="InterPro" id="IPR035906">
    <property type="entry name" value="MetI-like_sf"/>
</dbReference>
<dbReference type="Proteomes" id="UP000470772">
    <property type="component" value="Unassembled WGS sequence"/>
</dbReference>
<comment type="caution">
    <text evidence="7">The sequence shown here is derived from an EMBL/GenBank/DDBJ whole genome shotgun (WGS) entry which is preliminary data.</text>
</comment>
<gene>
    <name evidence="7" type="ORF">GC250_05495</name>
</gene>
<feature type="transmembrane region" description="Helical" evidence="5">
    <location>
        <begin position="357"/>
        <end position="379"/>
    </location>
</feature>
<feature type="transmembrane region" description="Helical" evidence="5">
    <location>
        <begin position="498"/>
        <end position="518"/>
    </location>
</feature>
<evidence type="ECO:0000256" key="2">
    <source>
        <dbReference type="ARBA" id="ARBA00022692"/>
    </source>
</evidence>
<dbReference type="RefSeq" id="WP_338117029.1">
    <property type="nucleotide sequence ID" value="NZ_WGGD01000005.1"/>
</dbReference>
<feature type="transmembrane region" description="Helical" evidence="5">
    <location>
        <begin position="77"/>
        <end position="96"/>
    </location>
</feature>
<dbReference type="GO" id="GO:0005886">
    <property type="term" value="C:plasma membrane"/>
    <property type="evidence" value="ECO:0007669"/>
    <property type="project" value="UniProtKB-SubCell"/>
</dbReference>
<comment type="subcellular location">
    <subcellularLocation>
        <location evidence="5">Cell membrane</location>
        <topology evidence="5">Multi-pass membrane protein</topology>
    </subcellularLocation>
    <subcellularLocation>
        <location evidence="1">Membrane</location>
        <topology evidence="1">Multi-pass membrane protein</topology>
    </subcellularLocation>
</comment>
<evidence type="ECO:0000256" key="3">
    <source>
        <dbReference type="ARBA" id="ARBA00022989"/>
    </source>
</evidence>
<dbReference type="CDD" id="cd06261">
    <property type="entry name" value="TM_PBP2"/>
    <property type="match status" value="1"/>
</dbReference>
<keyword evidence="5" id="KW-0813">Transport</keyword>
<evidence type="ECO:0000256" key="1">
    <source>
        <dbReference type="ARBA" id="ARBA00004141"/>
    </source>
</evidence>
<dbReference type="AlphaFoldDB" id="A0A6A9QJR6"/>
<feature type="transmembrane region" description="Helical" evidence="5">
    <location>
        <begin position="438"/>
        <end position="459"/>
    </location>
</feature>
<feature type="transmembrane region" description="Helical" evidence="5">
    <location>
        <begin position="183"/>
        <end position="204"/>
    </location>
</feature>
<feature type="transmembrane region" description="Helical" evidence="5">
    <location>
        <begin position="391"/>
        <end position="417"/>
    </location>
</feature>
<feature type="transmembrane region" description="Helical" evidence="5">
    <location>
        <begin position="157"/>
        <end position="177"/>
    </location>
</feature>
<keyword evidence="4 5" id="KW-0472">Membrane</keyword>
<evidence type="ECO:0000256" key="4">
    <source>
        <dbReference type="ARBA" id="ARBA00023136"/>
    </source>
</evidence>
<dbReference type="PANTHER" id="PTHR42744:SF1">
    <property type="entry name" value="BINDING-PROTEIN-DEPENDENT TRANSPORT SYSTEMS INNER MEMBRANE COMPONENT"/>
    <property type="match status" value="1"/>
</dbReference>
<dbReference type="Pfam" id="PF00528">
    <property type="entry name" value="BPD_transp_1"/>
    <property type="match status" value="2"/>
</dbReference>
<evidence type="ECO:0000313" key="7">
    <source>
        <dbReference type="EMBL" id="MUN28904.1"/>
    </source>
</evidence>
<dbReference type="EMBL" id="WGGD01000005">
    <property type="protein sequence ID" value="MUN28904.1"/>
    <property type="molecule type" value="Genomic_DNA"/>
</dbReference>
<comment type="similarity">
    <text evidence="5">Belongs to the binding-protein-dependent transport system permease family.</text>
</comment>
<organism evidence="7 8">
    <name type="scientific">Sulfuracidifex metallicus DSM 6482 = JCM 9184</name>
    <dbReference type="NCBI Taxonomy" id="523847"/>
    <lineage>
        <taxon>Archaea</taxon>
        <taxon>Thermoproteota</taxon>
        <taxon>Thermoprotei</taxon>
        <taxon>Sulfolobales</taxon>
        <taxon>Sulfolobaceae</taxon>
        <taxon>Sulfuracidifex</taxon>
    </lineage>
</organism>
<evidence type="ECO:0000313" key="8">
    <source>
        <dbReference type="Proteomes" id="UP000470772"/>
    </source>
</evidence>
<sequence>MNPYLLATLGTLATTGRVLGLILFSIISGWFLAYATVKSKTFENIYIPLIEVLESVPVFSFFPIVLLFFVLDIGGPLGVELAADFLVFTAVVWNIWMGEYQAFKTVPSEMLEVVENYRMGLFAKLKNVYIPFSMPRIAANLLPSFSDGMFYITVSEVFSVGVHTYQTFGIGAVITQFMNENDLYLVGISLLILGITTTIIVFLLREFSNYAVAKYGLDNNIPISRKGRIHFGGSARIINTLSPAKRLSMYVNRLQYTKPDDDEYDKEEKGKSWIKYVGAIIGIFLLGFIIYGAYGIINSVSGSTWSSLFSQTPSILIGLGYDYVRVGLITGLAFLLSITLGYYLAIHNLADRIFIPIIQAFSAFPAPAYFPFLFGFLYGYVNFLGPFRNEFFIILLGFISTFYYVFFSFWMGVKALPAEYWEVMQNYNMSYWTKMRKIILPGTMPYLVAGISSTVNSAWGGLAIGEYWPDIYNNYSLVATHGIMSIIDKATASGNIALGSWASFLFAIIVVIYALLFTRNLMEIARKKYVAEEGIYAA</sequence>
<reference evidence="7 8" key="1">
    <citation type="submission" date="2019-10" db="EMBL/GenBank/DDBJ databases">
        <title>Sequencing and Assembly of Multiple Reported Metal-Biooxidizing Members of the Extremely Thermoacidophilic Archaeal Family Sulfolobaceae.</title>
        <authorList>
            <person name="Counts J.A."/>
            <person name="Kelly R.M."/>
        </authorList>
    </citation>
    <scope>NUCLEOTIDE SEQUENCE [LARGE SCALE GENOMIC DNA]</scope>
    <source>
        <strain evidence="7 8">DSM 6482</strain>
    </source>
</reference>
<dbReference type="InterPro" id="IPR000515">
    <property type="entry name" value="MetI-like"/>
</dbReference>
<dbReference type="PANTHER" id="PTHR42744">
    <property type="entry name" value="BINDING-PROTEIN-DEPENDENT TRANSPORT SYSTEMS INNER MEMBRANE COMPONENT"/>
    <property type="match status" value="1"/>
</dbReference>
<dbReference type="SUPFAM" id="SSF161098">
    <property type="entry name" value="MetI-like"/>
    <property type="match status" value="2"/>
</dbReference>
<feature type="domain" description="ABC transmembrane type-1" evidence="6">
    <location>
        <begin position="11"/>
        <end position="203"/>
    </location>
</feature>
<keyword evidence="3 5" id="KW-1133">Transmembrane helix</keyword>
<feature type="transmembrane region" description="Helical" evidence="5">
    <location>
        <begin position="18"/>
        <end position="37"/>
    </location>
</feature>
<protein>
    <submittedName>
        <fullName evidence="7">ABC transporter permease subunit</fullName>
    </submittedName>
</protein>
<name>A0A6A9QJR6_SULME</name>
<keyword evidence="2 5" id="KW-0812">Transmembrane</keyword>
<feature type="transmembrane region" description="Helical" evidence="5">
    <location>
        <begin position="276"/>
        <end position="297"/>
    </location>
</feature>